<dbReference type="PANTHER" id="PTHR43179">
    <property type="entry name" value="RHAMNOSYLTRANSFERASE WBBL"/>
    <property type="match status" value="1"/>
</dbReference>
<evidence type="ECO:0000313" key="7">
    <source>
        <dbReference type="EMBL" id="KOT46737.1"/>
    </source>
</evidence>
<comment type="pathway">
    <text evidence="1">Cell wall biogenesis; cell wall polysaccharide biosynthesis.</text>
</comment>
<evidence type="ECO:0000313" key="8">
    <source>
        <dbReference type="Proteomes" id="UP000037773"/>
    </source>
</evidence>
<feature type="region of interest" description="Disordered" evidence="5">
    <location>
        <begin position="118"/>
        <end position="138"/>
    </location>
</feature>
<dbReference type="AlphaFoldDB" id="A0A0M8QN60"/>
<proteinExistence type="inferred from homology"/>
<protein>
    <submittedName>
        <fullName evidence="7">Glycosyl transferase</fullName>
    </submittedName>
</protein>
<organism evidence="7 8">
    <name type="scientific">Streptomyces caelestis</name>
    <dbReference type="NCBI Taxonomy" id="36816"/>
    <lineage>
        <taxon>Bacteria</taxon>
        <taxon>Bacillati</taxon>
        <taxon>Actinomycetota</taxon>
        <taxon>Actinomycetes</taxon>
        <taxon>Kitasatosporales</taxon>
        <taxon>Streptomycetaceae</taxon>
        <taxon>Streptomyces</taxon>
    </lineage>
</organism>
<reference evidence="7 8" key="1">
    <citation type="submission" date="2015-07" db="EMBL/GenBank/DDBJ databases">
        <authorList>
            <person name="Noorani M."/>
        </authorList>
    </citation>
    <scope>NUCLEOTIDE SEQUENCE [LARGE SCALE GENOMIC DNA]</scope>
    <source>
        <strain evidence="7 8">NRRL B-24567</strain>
    </source>
</reference>
<dbReference type="Gene3D" id="3.90.550.10">
    <property type="entry name" value="Spore Coat Polysaccharide Biosynthesis Protein SpsA, Chain A"/>
    <property type="match status" value="1"/>
</dbReference>
<dbReference type="InterPro" id="IPR001173">
    <property type="entry name" value="Glyco_trans_2-like"/>
</dbReference>
<dbReference type="OrthoDB" id="5174363at2"/>
<dbReference type="Pfam" id="PF13632">
    <property type="entry name" value="Glyco_trans_2_3"/>
    <property type="match status" value="1"/>
</dbReference>
<dbReference type="GO" id="GO:0016757">
    <property type="term" value="F:glycosyltransferase activity"/>
    <property type="evidence" value="ECO:0007669"/>
    <property type="project" value="UniProtKB-KW"/>
</dbReference>
<evidence type="ECO:0000256" key="5">
    <source>
        <dbReference type="SAM" id="MobiDB-lite"/>
    </source>
</evidence>
<comment type="similarity">
    <text evidence="2">Belongs to the glycosyltransferase 2 family.</text>
</comment>
<name>A0A0M8QN60_9ACTN</name>
<dbReference type="EMBL" id="LGCN01000001">
    <property type="protein sequence ID" value="KOT46737.1"/>
    <property type="molecule type" value="Genomic_DNA"/>
</dbReference>
<evidence type="ECO:0000256" key="1">
    <source>
        <dbReference type="ARBA" id="ARBA00004776"/>
    </source>
</evidence>
<evidence type="ECO:0000259" key="6">
    <source>
        <dbReference type="Pfam" id="PF13632"/>
    </source>
</evidence>
<keyword evidence="8" id="KW-1185">Reference proteome</keyword>
<dbReference type="InterPro" id="IPR029044">
    <property type="entry name" value="Nucleotide-diphossugar_trans"/>
</dbReference>
<keyword evidence="3" id="KW-0328">Glycosyltransferase</keyword>
<dbReference type="Proteomes" id="UP000037773">
    <property type="component" value="Unassembled WGS sequence"/>
</dbReference>
<evidence type="ECO:0000256" key="4">
    <source>
        <dbReference type="ARBA" id="ARBA00022679"/>
    </source>
</evidence>
<sequence length="294" mass="32499">MPRPRVDVVVLTMNDRPAEEAAAQATLLAQSGVDVRVVVVGNGCKPEVVPAGALTVCLPENIGIPGGRNAGAAALRDAGDPADWLYFLDNDATFPRPDVLARLVAEAERHPEAAWVQPRLTGPDDSTTPRRWVPRLRASNPGRPGKVASMTEGVVLIRRAAFDAAGGWESQLFLYHEGFDLAWRLYEAGWCGWYAASIRMHHPLTEPARHALYHRLAARNRIWTAHRNLPAPLLPLYLSAWTAITLARAVRGGGLDQTLRGMREGWTTRRTQRRHPMSWRTVYRLTAAGRPPII</sequence>
<comment type="caution">
    <text evidence="7">The sequence shown here is derived from an EMBL/GenBank/DDBJ whole genome shotgun (WGS) entry which is preliminary data.</text>
</comment>
<dbReference type="SUPFAM" id="SSF53448">
    <property type="entry name" value="Nucleotide-diphospho-sugar transferases"/>
    <property type="match status" value="1"/>
</dbReference>
<evidence type="ECO:0000256" key="2">
    <source>
        <dbReference type="ARBA" id="ARBA00006739"/>
    </source>
</evidence>
<gene>
    <name evidence="7" type="ORF">ADK41_00515</name>
</gene>
<accession>A0A0M8QN60</accession>
<keyword evidence="4 7" id="KW-0808">Transferase</keyword>
<evidence type="ECO:0000256" key="3">
    <source>
        <dbReference type="ARBA" id="ARBA00022676"/>
    </source>
</evidence>
<dbReference type="PANTHER" id="PTHR43179:SF12">
    <property type="entry name" value="GALACTOFURANOSYLTRANSFERASE GLFT2"/>
    <property type="match status" value="1"/>
</dbReference>
<feature type="domain" description="Glycosyltransferase 2-like" evidence="6">
    <location>
        <begin position="84"/>
        <end position="246"/>
    </location>
</feature>
<dbReference type="PATRIC" id="fig|36816.3.peg.110"/>